<dbReference type="GO" id="GO:0008835">
    <property type="term" value="F:diaminohydroxyphosphoribosylaminopyrimidine deaminase activity"/>
    <property type="evidence" value="ECO:0007669"/>
    <property type="project" value="UniProtKB-EC"/>
</dbReference>
<comment type="function">
    <text evidence="1 14">Converts 2,5-diamino-6-(ribosylamino)-4(3h)-pyrimidinone 5'-phosphate into 5-amino-6-(ribosylamino)-2,4(1h,3h)-pyrimidinedione 5'-phosphate.</text>
</comment>
<evidence type="ECO:0000256" key="4">
    <source>
        <dbReference type="ARBA" id="ARBA00005259"/>
    </source>
</evidence>
<keyword evidence="8 14" id="KW-0862">Zinc</keyword>
<organism evidence="19 20">
    <name type="scientific">Zhenpiania hominis</name>
    <dbReference type="NCBI Taxonomy" id="2763644"/>
    <lineage>
        <taxon>Bacteria</taxon>
        <taxon>Bacillati</taxon>
        <taxon>Bacillota</taxon>
        <taxon>Clostridia</taxon>
        <taxon>Peptostreptococcales</taxon>
        <taxon>Anaerovoracaceae</taxon>
        <taxon>Zhenpiania</taxon>
    </lineage>
</organism>
<feature type="binding site" evidence="16">
    <location>
        <position position="199"/>
    </location>
    <ligand>
        <name>NADP(+)</name>
        <dbReference type="ChEBI" id="CHEBI:58349"/>
    </ligand>
</feature>
<feature type="binding site" evidence="16">
    <location>
        <position position="187"/>
    </location>
    <ligand>
        <name>substrate</name>
    </ligand>
</feature>
<dbReference type="InterPro" id="IPR004794">
    <property type="entry name" value="Eubact_RibD"/>
</dbReference>
<dbReference type="EMBL" id="JACRYT010000026">
    <property type="protein sequence ID" value="MBC6681131.1"/>
    <property type="molecule type" value="Genomic_DNA"/>
</dbReference>
<dbReference type="InterPro" id="IPR002734">
    <property type="entry name" value="RibDG_C"/>
</dbReference>
<evidence type="ECO:0000256" key="2">
    <source>
        <dbReference type="ARBA" id="ARBA00004882"/>
    </source>
</evidence>
<feature type="binding site" evidence="16">
    <location>
        <position position="207"/>
    </location>
    <ligand>
        <name>substrate</name>
    </ligand>
</feature>
<feature type="binding site" evidence="16">
    <location>
        <position position="210"/>
    </location>
    <ligand>
        <name>substrate</name>
    </ligand>
</feature>
<dbReference type="PIRSF" id="PIRSF006769">
    <property type="entry name" value="RibD"/>
    <property type="match status" value="1"/>
</dbReference>
<comment type="pathway">
    <text evidence="2 14">Cofactor biosynthesis; riboflavin biosynthesis; 5-amino-6-(D-ribitylamino)uracil from GTP: step 2/4.</text>
</comment>
<keyword evidence="14" id="KW-0686">Riboflavin biosynthesis</keyword>
<evidence type="ECO:0000256" key="14">
    <source>
        <dbReference type="PIRNR" id="PIRNR006769"/>
    </source>
</evidence>
<evidence type="ECO:0000256" key="5">
    <source>
        <dbReference type="ARBA" id="ARBA00007417"/>
    </source>
</evidence>
<dbReference type="CDD" id="cd01284">
    <property type="entry name" value="Riboflavin_deaminase-reductase"/>
    <property type="match status" value="1"/>
</dbReference>
<keyword evidence="9 14" id="KW-0521">NADP</keyword>
<comment type="pathway">
    <text evidence="3 14">Cofactor biosynthesis; riboflavin biosynthesis; 5-amino-6-(D-ribitylamino)uracil from GTP: step 3/4.</text>
</comment>
<dbReference type="RefSeq" id="WP_187304229.1">
    <property type="nucleotide sequence ID" value="NZ_JACRYT010000026.1"/>
</dbReference>
<dbReference type="NCBIfam" id="TIGR00227">
    <property type="entry name" value="ribD_Cterm"/>
    <property type="match status" value="1"/>
</dbReference>
<evidence type="ECO:0000256" key="3">
    <source>
        <dbReference type="ARBA" id="ARBA00004910"/>
    </source>
</evidence>
<dbReference type="InterPro" id="IPR024072">
    <property type="entry name" value="DHFR-like_dom_sf"/>
</dbReference>
<keyword evidence="6 14" id="KW-0479">Metal-binding</keyword>
<feature type="binding site" evidence="16">
    <location>
        <position position="290"/>
    </location>
    <ligand>
        <name>substrate</name>
    </ligand>
</feature>
<protein>
    <recommendedName>
        <fullName evidence="14">Riboflavin biosynthesis protein RibD</fullName>
    </recommendedName>
    <domain>
        <recommendedName>
            <fullName evidence="14">Diaminohydroxyphosphoribosylaminopyrimidine deaminase</fullName>
            <shortName evidence="14">DRAP deaminase</shortName>
            <ecNumber evidence="14">3.5.4.26</ecNumber>
        </recommendedName>
        <alternativeName>
            <fullName evidence="14">Riboflavin-specific deaminase</fullName>
        </alternativeName>
    </domain>
    <domain>
        <recommendedName>
            <fullName evidence="14">5-amino-6-(5-phosphoribosylamino)uracil reductase</fullName>
            <ecNumber evidence="14">1.1.1.193</ecNumber>
        </recommendedName>
        <alternativeName>
            <fullName evidence="14">HTP reductase</fullName>
        </alternativeName>
    </domain>
</protein>
<accession>A0A923SRW9</accession>
<evidence type="ECO:0000256" key="7">
    <source>
        <dbReference type="ARBA" id="ARBA00022801"/>
    </source>
</evidence>
<comment type="similarity">
    <text evidence="4 14">In the N-terminal section; belongs to the cytidine and deoxycytidylate deaminase family.</text>
</comment>
<dbReference type="GO" id="GO:0046872">
    <property type="term" value="F:metal ion binding"/>
    <property type="evidence" value="ECO:0007669"/>
    <property type="project" value="UniProtKB-KW"/>
</dbReference>
<dbReference type="InterPro" id="IPR011549">
    <property type="entry name" value="RibD_C"/>
</dbReference>
<comment type="cofactor">
    <cofactor evidence="14 17">
        <name>Zn(2+)</name>
        <dbReference type="ChEBI" id="CHEBI:29105"/>
    </cofactor>
    <text evidence="14 17">Binds 1 zinc ion.</text>
</comment>
<feature type="binding site" evidence="17">
    <location>
        <position position="87"/>
    </location>
    <ligand>
        <name>Zn(2+)</name>
        <dbReference type="ChEBI" id="CHEBI:29105"/>
        <note>catalytic</note>
    </ligand>
</feature>
<dbReference type="AlphaFoldDB" id="A0A923SRW9"/>
<dbReference type="NCBIfam" id="TIGR00326">
    <property type="entry name" value="eubact_ribD"/>
    <property type="match status" value="1"/>
</dbReference>
<feature type="binding site" evidence="16">
    <location>
        <position position="171"/>
    </location>
    <ligand>
        <name>substrate</name>
    </ligand>
</feature>
<dbReference type="Gene3D" id="3.40.140.10">
    <property type="entry name" value="Cytidine Deaminase, domain 2"/>
    <property type="match status" value="1"/>
</dbReference>
<comment type="catalytic activity">
    <reaction evidence="13 14">
        <text>2,5-diamino-6-hydroxy-4-(5-phosphoribosylamino)-pyrimidine + H2O + H(+) = 5-amino-6-(5-phospho-D-ribosylamino)uracil + NH4(+)</text>
        <dbReference type="Rhea" id="RHEA:21868"/>
        <dbReference type="ChEBI" id="CHEBI:15377"/>
        <dbReference type="ChEBI" id="CHEBI:15378"/>
        <dbReference type="ChEBI" id="CHEBI:28938"/>
        <dbReference type="ChEBI" id="CHEBI:58453"/>
        <dbReference type="ChEBI" id="CHEBI:58614"/>
        <dbReference type="EC" id="3.5.4.26"/>
    </reaction>
</comment>
<dbReference type="SUPFAM" id="SSF53597">
    <property type="entry name" value="Dihydrofolate reductase-like"/>
    <property type="match status" value="1"/>
</dbReference>
<evidence type="ECO:0000256" key="9">
    <source>
        <dbReference type="ARBA" id="ARBA00022857"/>
    </source>
</evidence>
<dbReference type="InterPro" id="IPR002125">
    <property type="entry name" value="CMP_dCMP_dom"/>
</dbReference>
<feature type="binding site" evidence="16">
    <location>
        <position position="173"/>
    </location>
    <ligand>
        <name>NADP(+)</name>
        <dbReference type="ChEBI" id="CHEBI:58349"/>
    </ligand>
</feature>
<dbReference type="Pfam" id="PF00383">
    <property type="entry name" value="dCMP_cyt_deam_1"/>
    <property type="match status" value="1"/>
</dbReference>
<dbReference type="Gene3D" id="3.40.430.10">
    <property type="entry name" value="Dihydrofolate Reductase, subunit A"/>
    <property type="match status" value="1"/>
</dbReference>
<sequence>MTAEEYMKRTLELAERGRGRTSPNPVVGAVIVRDGAVIGEGWHKKCGENHAEINAFEDAARRGEDVRGADMYVTLEPCSHYGRTPPCAKAIIGHGIKRVHIGILDPNPKVAGRGVRMMKAAGIHVESGILEEECRRINEIFLKYITTKTPFVVMKTAMTLDGKIAACTGDSKWVTGEESRRAVQEMRNRLTGIMVGIGTVLADDPRLTCRLEGGRDPVRIIADTHLRIPLDAKVLKDDNCIIAAAEDCDPWKRKELGSRVLITEKAGDGIDLADLMKKLGEREIDSILLEGGGALNEAALRQGIVDRIVSFIAPKIVGGREAKTPVEGKGFEKMSQAIRVEHLEIQKIGEDLMIQGKPERREECSQEL</sequence>
<evidence type="ECO:0000256" key="13">
    <source>
        <dbReference type="ARBA" id="ARBA00049886"/>
    </source>
</evidence>
<feature type="binding site" evidence="16">
    <location>
        <position position="157"/>
    </location>
    <ligand>
        <name>NADP(+)</name>
        <dbReference type="ChEBI" id="CHEBI:58349"/>
    </ligand>
</feature>
<gene>
    <name evidence="19" type="primary">ribD</name>
    <name evidence="19" type="ORF">H9L42_15015</name>
</gene>
<feature type="binding site" evidence="16">
    <location>
        <position position="203"/>
    </location>
    <ligand>
        <name>substrate</name>
    </ligand>
</feature>
<evidence type="ECO:0000256" key="15">
    <source>
        <dbReference type="PIRSR" id="PIRSR006769-1"/>
    </source>
</evidence>
<dbReference type="EC" id="1.1.1.193" evidence="14"/>
<evidence type="ECO:0000256" key="11">
    <source>
        <dbReference type="ARBA" id="ARBA00023268"/>
    </source>
</evidence>
<reference evidence="19" key="1">
    <citation type="submission" date="2020-08" db="EMBL/GenBank/DDBJ databases">
        <title>Genome public.</title>
        <authorList>
            <person name="Liu C."/>
            <person name="Sun Q."/>
        </authorList>
    </citation>
    <scope>NUCLEOTIDE SEQUENCE</scope>
    <source>
        <strain evidence="19">BX12</strain>
    </source>
</reference>
<evidence type="ECO:0000256" key="17">
    <source>
        <dbReference type="PIRSR" id="PIRSR006769-3"/>
    </source>
</evidence>
<dbReference type="InterPro" id="IPR016193">
    <property type="entry name" value="Cytidine_deaminase-like"/>
</dbReference>
<evidence type="ECO:0000259" key="18">
    <source>
        <dbReference type="PROSITE" id="PS51747"/>
    </source>
</evidence>
<feature type="domain" description="CMP/dCMP-type deaminase" evidence="18">
    <location>
        <begin position="1"/>
        <end position="126"/>
    </location>
</feature>
<feature type="active site" description="Proton donor" evidence="15">
    <location>
        <position position="52"/>
    </location>
</feature>
<proteinExistence type="inferred from homology"/>
<dbReference type="Pfam" id="PF01872">
    <property type="entry name" value="RibD_C"/>
    <property type="match status" value="1"/>
</dbReference>
<evidence type="ECO:0000256" key="10">
    <source>
        <dbReference type="ARBA" id="ARBA00023002"/>
    </source>
</evidence>
<dbReference type="PANTHER" id="PTHR38011">
    <property type="entry name" value="DIHYDROFOLATE REDUCTASE FAMILY PROTEIN (AFU_ORTHOLOGUE AFUA_8G06820)"/>
    <property type="match status" value="1"/>
</dbReference>
<comment type="caution">
    <text evidence="19">The sequence shown here is derived from an EMBL/GenBank/DDBJ whole genome shotgun (WGS) entry which is preliminary data.</text>
</comment>
<feature type="binding site" evidence="16">
    <location>
        <begin position="292"/>
        <end position="298"/>
    </location>
    <ligand>
        <name>NADP(+)</name>
        <dbReference type="ChEBI" id="CHEBI:58349"/>
    </ligand>
</feature>
<keyword evidence="10 14" id="KW-0560">Oxidoreductase</keyword>
<evidence type="ECO:0000313" key="19">
    <source>
        <dbReference type="EMBL" id="MBC6681131.1"/>
    </source>
</evidence>
<dbReference type="SUPFAM" id="SSF53927">
    <property type="entry name" value="Cytidine deaminase-like"/>
    <property type="match status" value="1"/>
</dbReference>
<keyword evidence="11" id="KW-0511">Multifunctional enzyme</keyword>
<evidence type="ECO:0000256" key="6">
    <source>
        <dbReference type="ARBA" id="ARBA00022723"/>
    </source>
</evidence>
<dbReference type="PANTHER" id="PTHR38011:SF7">
    <property type="entry name" value="2,5-DIAMINO-6-RIBOSYLAMINO-4(3H)-PYRIMIDINONE 5'-PHOSPHATE REDUCTASE"/>
    <property type="match status" value="1"/>
</dbReference>
<dbReference type="PROSITE" id="PS51747">
    <property type="entry name" value="CYT_DCMP_DEAMINASES_2"/>
    <property type="match status" value="1"/>
</dbReference>
<dbReference type="InterPro" id="IPR050765">
    <property type="entry name" value="Riboflavin_Biosynth_HTPR"/>
</dbReference>
<keyword evidence="7 14" id="KW-0378">Hydrolase</keyword>
<comment type="catalytic activity">
    <reaction evidence="12 14">
        <text>5-amino-6-(5-phospho-D-ribitylamino)uracil + NADP(+) = 5-amino-6-(5-phospho-D-ribosylamino)uracil + NADPH + H(+)</text>
        <dbReference type="Rhea" id="RHEA:17845"/>
        <dbReference type="ChEBI" id="CHEBI:15378"/>
        <dbReference type="ChEBI" id="CHEBI:57783"/>
        <dbReference type="ChEBI" id="CHEBI:58349"/>
        <dbReference type="ChEBI" id="CHEBI:58421"/>
        <dbReference type="ChEBI" id="CHEBI:58453"/>
        <dbReference type="EC" id="1.1.1.193"/>
    </reaction>
</comment>
<dbReference type="GO" id="GO:0008703">
    <property type="term" value="F:5-amino-6-(5-phosphoribosylamino)uracil reductase activity"/>
    <property type="evidence" value="ECO:0007669"/>
    <property type="project" value="UniProtKB-EC"/>
</dbReference>
<evidence type="ECO:0000256" key="16">
    <source>
        <dbReference type="PIRSR" id="PIRSR006769-2"/>
    </source>
</evidence>
<keyword evidence="20" id="KW-1185">Reference proteome</keyword>
<dbReference type="Proteomes" id="UP000602647">
    <property type="component" value="Unassembled WGS sequence"/>
</dbReference>
<dbReference type="GO" id="GO:0050661">
    <property type="term" value="F:NADP binding"/>
    <property type="evidence" value="ECO:0007669"/>
    <property type="project" value="InterPro"/>
</dbReference>
<dbReference type="GO" id="GO:0009231">
    <property type="term" value="P:riboflavin biosynthetic process"/>
    <property type="evidence" value="ECO:0007669"/>
    <property type="project" value="UniProtKB-KW"/>
</dbReference>
<evidence type="ECO:0000313" key="20">
    <source>
        <dbReference type="Proteomes" id="UP000602647"/>
    </source>
</evidence>
<evidence type="ECO:0000256" key="12">
    <source>
        <dbReference type="ARBA" id="ARBA00049861"/>
    </source>
</evidence>
<feature type="binding site" evidence="17">
    <location>
        <position position="78"/>
    </location>
    <ligand>
        <name>Zn(2+)</name>
        <dbReference type="ChEBI" id="CHEBI:29105"/>
        <note>catalytic</note>
    </ligand>
</feature>
<feature type="binding site" evidence="17">
    <location>
        <position position="50"/>
    </location>
    <ligand>
        <name>Zn(2+)</name>
        <dbReference type="ChEBI" id="CHEBI:29105"/>
        <note>catalytic</note>
    </ligand>
</feature>
<dbReference type="EC" id="3.5.4.26" evidence="14"/>
<evidence type="ECO:0000256" key="1">
    <source>
        <dbReference type="ARBA" id="ARBA00002151"/>
    </source>
</evidence>
<evidence type="ECO:0000256" key="8">
    <source>
        <dbReference type="ARBA" id="ARBA00022833"/>
    </source>
</evidence>
<comment type="similarity">
    <text evidence="5 14">In the C-terminal section; belongs to the HTP reductase family.</text>
</comment>
<name>A0A923SRW9_9FIRM</name>
<feature type="binding site" evidence="16">
    <location>
        <position position="224"/>
    </location>
    <ligand>
        <name>NADP(+)</name>
        <dbReference type="ChEBI" id="CHEBI:58349"/>
    </ligand>
</feature>
<dbReference type="FunFam" id="3.40.140.10:FF:000025">
    <property type="entry name" value="Riboflavin biosynthesis protein RibD"/>
    <property type="match status" value="1"/>
</dbReference>